<organism evidence="2 3">
    <name type="scientific">Mycena albidolilacea</name>
    <dbReference type="NCBI Taxonomy" id="1033008"/>
    <lineage>
        <taxon>Eukaryota</taxon>
        <taxon>Fungi</taxon>
        <taxon>Dikarya</taxon>
        <taxon>Basidiomycota</taxon>
        <taxon>Agaricomycotina</taxon>
        <taxon>Agaricomycetes</taxon>
        <taxon>Agaricomycetidae</taxon>
        <taxon>Agaricales</taxon>
        <taxon>Marasmiineae</taxon>
        <taxon>Mycenaceae</taxon>
        <taxon>Mycena</taxon>
    </lineage>
</organism>
<protein>
    <submittedName>
        <fullName evidence="2">Uncharacterized protein</fullName>
    </submittedName>
</protein>
<keyword evidence="1" id="KW-0732">Signal</keyword>
<feature type="chain" id="PRO_5041998478" evidence="1">
    <location>
        <begin position="20"/>
        <end position="75"/>
    </location>
</feature>
<dbReference type="EMBL" id="JARIHO010000004">
    <property type="protein sequence ID" value="KAJ7362600.1"/>
    <property type="molecule type" value="Genomic_DNA"/>
</dbReference>
<comment type="caution">
    <text evidence="2">The sequence shown here is derived from an EMBL/GenBank/DDBJ whole genome shotgun (WGS) entry which is preliminary data.</text>
</comment>
<evidence type="ECO:0000256" key="1">
    <source>
        <dbReference type="SAM" id="SignalP"/>
    </source>
</evidence>
<accession>A0AAD7AM10</accession>
<name>A0AAD7AM10_9AGAR</name>
<sequence>MHLISPIFVYSAIVLAVYANPVPVPQGGVPANLVQATAPSERDVFQPIDLKRAAQVDIQERDDPRDSFAYYCVIA</sequence>
<evidence type="ECO:0000313" key="2">
    <source>
        <dbReference type="EMBL" id="KAJ7362600.1"/>
    </source>
</evidence>
<dbReference type="AlphaFoldDB" id="A0AAD7AM10"/>
<reference evidence="2" key="1">
    <citation type="submission" date="2023-03" db="EMBL/GenBank/DDBJ databases">
        <title>Massive genome expansion in bonnet fungi (Mycena s.s.) driven by repeated elements and novel gene families across ecological guilds.</title>
        <authorList>
            <consortium name="Lawrence Berkeley National Laboratory"/>
            <person name="Harder C.B."/>
            <person name="Miyauchi S."/>
            <person name="Viragh M."/>
            <person name="Kuo A."/>
            <person name="Thoen E."/>
            <person name="Andreopoulos B."/>
            <person name="Lu D."/>
            <person name="Skrede I."/>
            <person name="Drula E."/>
            <person name="Henrissat B."/>
            <person name="Morin E."/>
            <person name="Kohler A."/>
            <person name="Barry K."/>
            <person name="LaButti K."/>
            <person name="Morin E."/>
            <person name="Salamov A."/>
            <person name="Lipzen A."/>
            <person name="Mereny Z."/>
            <person name="Hegedus B."/>
            <person name="Baldrian P."/>
            <person name="Stursova M."/>
            <person name="Weitz H."/>
            <person name="Taylor A."/>
            <person name="Grigoriev I.V."/>
            <person name="Nagy L.G."/>
            <person name="Martin F."/>
            <person name="Kauserud H."/>
        </authorList>
    </citation>
    <scope>NUCLEOTIDE SEQUENCE</scope>
    <source>
        <strain evidence="2">CBHHK002</strain>
    </source>
</reference>
<evidence type="ECO:0000313" key="3">
    <source>
        <dbReference type="Proteomes" id="UP001218218"/>
    </source>
</evidence>
<proteinExistence type="predicted"/>
<gene>
    <name evidence="2" type="ORF">DFH08DRAFT_1073686</name>
</gene>
<dbReference type="Proteomes" id="UP001218218">
    <property type="component" value="Unassembled WGS sequence"/>
</dbReference>
<feature type="signal peptide" evidence="1">
    <location>
        <begin position="1"/>
        <end position="19"/>
    </location>
</feature>
<keyword evidence="3" id="KW-1185">Reference proteome</keyword>